<dbReference type="PROSITE" id="PS51910">
    <property type="entry name" value="GH18_2"/>
    <property type="match status" value="1"/>
</dbReference>
<dbReference type="CDD" id="cd00598">
    <property type="entry name" value="GH18_chitinase-like"/>
    <property type="match status" value="1"/>
</dbReference>
<dbReference type="Pfam" id="PF00704">
    <property type="entry name" value="Glyco_hydro_18"/>
    <property type="match status" value="1"/>
</dbReference>
<dbReference type="GO" id="GO:0005576">
    <property type="term" value="C:extracellular region"/>
    <property type="evidence" value="ECO:0007669"/>
    <property type="project" value="TreeGrafter"/>
</dbReference>
<dbReference type="OrthoDB" id="76388at2759"/>
<feature type="signal peptide" evidence="6">
    <location>
        <begin position="1"/>
        <end position="24"/>
    </location>
</feature>
<evidence type="ECO:0000256" key="4">
    <source>
        <dbReference type="RuleBase" id="RU004453"/>
    </source>
</evidence>
<dbReference type="Proteomes" id="UP000419144">
    <property type="component" value="Unassembled WGS sequence"/>
</dbReference>
<evidence type="ECO:0000256" key="6">
    <source>
        <dbReference type="SAM" id="SignalP"/>
    </source>
</evidence>
<dbReference type="InterPro" id="IPR017853">
    <property type="entry name" value="GH"/>
</dbReference>
<dbReference type="GO" id="GO:0004568">
    <property type="term" value="F:chitinase activity"/>
    <property type="evidence" value="ECO:0007669"/>
    <property type="project" value="TreeGrafter"/>
</dbReference>
<sequence length="453" mass="50806">MVQRSAVTWLACLVAVLCSSCLSATRENAVPATVRATALSSRLNTSMTAASPYPLFTVFGYLPEYRQSLFNYEAFFKSGLTHLIFFSAEVDPSTLRLTHVDDRLPSGDEWARIRRLADLHGVKLMLCIGGGGRSAGFSNLVGDTVRRKAFIKEVNTVLLSRELDGIDFNWEYPQTAMEWWNFGRFLRELRSVLGFAASVGGEHATARIDAQRHRTRVRPAILSMALHPHPSIAAVLQSARLLHSLDYVHLMAYDHVVGTGPHSSVEYAAEVLGEETIGLFNEATYKRRLGHMHQQPSTEQDHRRKLTLGIPFYGRHREDRRLQPETYDRLWFLIREWAGKSHPTWVEGGAELRALSEYGGYSFTGYDDVKRKMRLARAANLSGIMIWELGQDVPPGTSPMSLMTAVHEQLGDWGLWSDNEHHRSGNVRTARADDSPQPLPQQSSSGMAEEGDL</sequence>
<accession>A0A640KCK5</accession>
<keyword evidence="9" id="KW-1185">Reference proteome</keyword>
<keyword evidence="6" id="KW-0732">Signal</keyword>
<dbReference type="AlphaFoldDB" id="A0A640KCK5"/>
<comment type="caution">
    <text evidence="8">The sequence shown here is derived from an EMBL/GenBank/DDBJ whole genome shotgun (WGS) entry which is preliminary data.</text>
</comment>
<keyword evidence="1 3" id="KW-0378">Hydrolase</keyword>
<proteinExistence type="inferred from homology"/>
<evidence type="ECO:0000256" key="3">
    <source>
        <dbReference type="RuleBase" id="RU000489"/>
    </source>
</evidence>
<gene>
    <name evidence="8" type="ORF">LtaPh_1607700</name>
</gene>
<dbReference type="SUPFAM" id="SSF51445">
    <property type="entry name" value="(Trans)glycosidases"/>
    <property type="match status" value="1"/>
</dbReference>
<evidence type="ECO:0000313" key="8">
    <source>
        <dbReference type="EMBL" id="GET87436.1"/>
    </source>
</evidence>
<dbReference type="PROSITE" id="PS01095">
    <property type="entry name" value="GH18_1"/>
    <property type="match status" value="1"/>
</dbReference>
<evidence type="ECO:0000259" key="7">
    <source>
        <dbReference type="PROSITE" id="PS51910"/>
    </source>
</evidence>
<dbReference type="InterPro" id="IPR050314">
    <property type="entry name" value="Glycosyl_Hydrlase_18"/>
</dbReference>
<evidence type="ECO:0000256" key="5">
    <source>
        <dbReference type="SAM" id="MobiDB-lite"/>
    </source>
</evidence>
<comment type="similarity">
    <text evidence="4">Belongs to the glycosyl hydrolase 18 family.</text>
</comment>
<feature type="region of interest" description="Disordered" evidence="5">
    <location>
        <begin position="424"/>
        <end position="453"/>
    </location>
</feature>
<evidence type="ECO:0000256" key="2">
    <source>
        <dbReference type="ARBA" id="ARBA00023295"/>
    </source>
</evidence>
<dbReference type="PANTHER" id="PTHR11177">
    <property type="entry name" value="CHITINASE"/>
    <property type="match status" value="1"/>
</dbReference>
<dbReference type="Gene3D" id="3.20.20.80">
    <property type="entry name" value="Glycosidases"/>
    <property type="match status" value="1"/>
</dbReference>
<dbReference type="PANTHER" id="PTHR11177:SF317">
    <property type="entry name" value="CHITINASE 12-RELATED"/>
    <property type="match status" value="1"/>
</dbReference>
<feature type="domain" description="GH18" evidence="7">
    <location>
        <begin position="56"/>
        <end position="413"/>
    </location>
</feature>
<reference evidence="8" key="1">
    <citation type="submission" date="2019-11" db="EMBL/GenBank/DDBJ databases">
        <title>Leishmania tarentolae CDS.</title>
        <authorList>
            <person name="Goto Y."/>
            <person name="Yamagishi J."/>
        </authorList>
    </citation>
    <scope>NUCLEOTIDE SEQUENCE [LARGE SCALE GENOMIC DNA]</scope>
    <source>
        <strain evidence="8">Parrot Tar II</strain>
    </source>
</reference>
<protein>
    <submittedName>
        <fullName evidence="8">Chitinase</fullName>
    </submittedName>
</protein>
<dbReference type="InterPro" id="IPR001223">
    <property type="entry name" value="Glyco_hydro18_cat"/>
</dbReference>
<evidence type="ECO:0000313" key="9">
    <source>
        <dbReference type="Proteomes" id="UP000419144"/>
    </source>
</evidence>
<dbReference type="GO" id="GO:0008061">
    <property type="term" value="F:chitin binding"/>
    <property type="evidence" value="ECO:0007669"/>
    <property type="project" value="InterPro"/>
</dbReference>
<dbReference type="InterPro" id="IPR001579">
    <property type="entry name" value="Glyco_hydro_18_chit_AS"/>
</dbReference>
<dbReference type="EMBL" id="BLBS01000020">
    <property type="protein sequence ID" value="GET87436.1"/>
    <property type="molecule type" value="Genomic_DNA"/>
</dbReference>
<dbReference type="SMART" id="SM00636">
    <property type="entry name" value="Glyco_18"/>
    <property type="match status" value="1"/>
</dbReference>
<dbReference type="InterPro" id="IPR011583">
    <property type="entry name" value="Chitinase_II/V-like_cat"/>
</dbReference>
<dbReference type="VEuPathDB" id="TriTrypDB:LtaPh_1607700"/>
<keyword evidence="2 3" id="KW-0326">Glycosidase</keyword>
<evidence type="ECO:0000256" key="1">
    <source>
        <dbReference type="ARBA" id="ARBA00022801"/>
    </source>
</evidence>
<dbReference type="GO" id="GO:0005975">
    <property type="term" value="P:carbohydrate metabolic process"/>
    <property type="evidence" value="ECO:0007669"/>
    <property type="project" value="InterPro"/>
</dbReference>
<dbReference type="GO" id="GO:0006032">
    <property type="term" value="P:chitin catabolic process"/>
    <property type="evidence" value="ECO:0007669"/>
    <property type="project" value="TreeGrafter"/>
</dbReference>
<organism evidence="8 9">
    <name type="scientific">Leishmania tarentolae</name>
    <name type="common">Sauroleishmania tarentolae</name>
    <dbReference type="NCBI Taxonomy" id="5689"/>
    <lineage>
        <taxon>Eukaryota</taxon>
        <taxon>Discoba</taxon>
        <taxon>Euglenozoa</taxon>
        <taxon>Kinetoplastea</taxon>
        <taxon>Metakinetoplastina</taxon>
        <taxon>Trypanosomatida</taxon>
        <taxon>Trypanosomatidae</taxon>
        <taxon>Leishmaniinae</taxon>
        <taxon>Leishmania</taxon>
        <taxon>lizard Leishmania</taxon>
    </lineage>
</organism>
<name>A0A640KCK5_LEITA</name>
<feature type="chain" id="PRO_5024877802" evidence="6">
    <location>
        <begin position="25"/>
        <end position="453"/>
    </location>
</feature>